<comment type="caution">
    <text evidence="10">The sequence shown here is derived from an EMBL/GenBank/DDBJ whole genome shotgun (WGS) entry which is preliminary data.</text>
</comment>
<evidence type="ECO:0000313" key="11">
    <source>
        <dbReference type="Proteomes" id="UP000570166"/>
    </source>
</evidence>
<dbReference type="Pfam" id="PF00486">
    <property type="entry name" value="Trans_reg_C"/>
    <property type="match status" value="1"/>
</dbReference>
<reference evidence="10 11" key="1">
    <citation type="submission" date="2020-07" db="EMBL/GenBank/DDBJ databases">
        <authorList>
            <person name="Sun Q."/>
        </authorList>
    </citation>
    <scope>NUCLEOTIDE SEQUENCE [LARGE SCALE GENOMIC DNA]</scope>
    <source>
        <strain evidence="10 11">CGMCC 1.13654</strain>
    </source>
</reference>
<dbReference type="InterPro" id="IPR039420">
    <property type="entry name" value="WalR-like"/>
</dbReference>
<name>A0A838L583_9SPHN</name>
<keyword evidence="2" id="KW-0902">Two-component regulatory system</keyword>
<dbReference type="AlphaFoldDB" id="A0A838L583"/>
<dbReference type="InterPro" id="IPR001789">
    <property type="entry name" value="Sig_transdc_resp-reg_receiver"/>
</dbReference>
<dbReference type="CDD" id="cd00383">
    <property type="entry name" value="trans_reg_C"/>
    <property type="match status" value="1"/>
</dbReference>
<dbReference type="Gene3D" id="3.40.50.2300">
    <property type="match status" value="1"/>
</dbReference>
<dbReference type="PANTHER" id="PTHR48111:SF76">
    <property type="entry name" value="TWO-COMPONENT RESPONSE REGULATOR"/>
    <property type="match status" value="1"/>
</dbReference>
<dbReference type="SMART" id="SM00448">
    <property type="entry name" value="REC"/>
    <property type="match status" value="1"/>
</dbReference>
<dbReference type="EMBL" id="JACEIB010000006">
    <property type="protein sequence ID" value="MBA2934324.1"/>
    <property type="molecule type" value="Genomic_DNA"/>
</dbReference>
<feature type="domain" description="OmpR/PhoB-type" evidence="9">
    <location>
        <begin position="125"/>
        <end position="223"/>
    </location>
</feature>
<keyword evidence="1 6" id="KW-0597">Phosphoprotein</keyword>
<keyword evidence="4 7" id="KW-0238">DNA-binding</keyword>
<evidence type="ECO:0000256" key="3">
    <source>
        <dbReference type="ARBA" id="ARBA00023015"/>
    </source>
</evidence>
<dbReference type="GO" id="GO:0000976">
    <property type="term" value="F:transcription cis-regulatory region binding"/>
    <property type="evidence" value="ECO:0007669"/>
    <property type="project" value="TreeGrafter"/>
</dbReference>
<feature type="DNA-binding region" description="OmpR/PhoB-type" evidence="7">
    <location>
        <begin position="125"/>
        <end position="223"/>
    </location>
</feature>
<feature type="modified residue" description="4-aspartylphosphate" evidence="6">
    <location>
        <position position="51"/>
    </location>
</feature>
<dbReference type="Pfam" id="PF00072">
    <property type="entry name" value="Response_reg"/>
    <property type="match status" value="1"/>
</dbReference>
<accession>A0A838L583</accession>
<dbReference type="SUPFAM" id="SSF52172">
    <property type="entry name" value="CheY-like"/>
    <property type="match status" value="1"/>
</dbReference>
<dbReference type="GO" id="GO:0005829">
    <property type="term" value="C:cytosol"/>
    <property type="evidence" value="ECO:0007669"/>
    <property type="project" value="TreeGrafter"/>
</dbReference>
<evidence type="ECO:0000256" key="1">
    <source>
        <dbReference type="ARBA" id="ARBA00022553"/>
    </source>
</evidence>
<keyword evidence="5" id="KW-0804">Transcription</keyword>
<dbReference type="PANTHER" id="PTHR48111">
    <property type="entry name" value="REGULATOR OF RPOS"/>
    <property type="match status" value="1"/>
</dbReference>
<organism evidence="10 11">
    <name type="scientific">Sphingomonas chungangi</name>
    <dbReference type="NCBI Taxonomy" id="2683589"/>
    <lineage>
        <taxon>Bacteria</taxon>
        <taxon>Pseudomonadati</taxon>
        <taxon>Pseudomonadota</taxon>
        <taxon>Alphaproteobacteria</taxon>
        <taxon>Sphingomonadales</taxon>
        <taxon>Sphingomonadaceae</taxon>
        <taxon>Sphingomonas</taxon>
    </lineage>
</organism>
<proteinExistence type="predicted"/>
<evidence type="ECO:0000256" key="5">
    <source>
        <dbReference type="ARBA" id="ARBA00023163"/>
    </source>
</evidence>
<dbReference type="Proteomes" id="UP000570166">
    <property type="component" value="Unassembled WGS sequence"/>
</dbReference>
<dbReference type="GO" id="GO:0000156">
    <property type="term" value="F:phosphorelay response regulator activity"/>
    <property type="evidence" value="ECO:0007669"/>
    <property type="project" value="TreeGrafter"/>
</dbReference>
<evidence type="ECO:0000259" key="9">
    <source>
        <dbReference type="PROSITE" id="PS51755"/>
    </source>
</evidence>
<dbReference type="InterPro" id="IPR011006">
    <property type="entry name" value="CheY-like_superfamily"/>
</dbReference>
<dbReference type="Gene3D" id="6.10.250.690">
    <property type="match status" value="1"/>
</dbReference>
<sequence>MNVLLLEDDRGAAAHIQHGLSGLGHLVHLATDGRAAYADLCDRDFDVAVIDRMVPGMDGLSMVRRLRADGNSTPVLILTALSMVEDRIEGLEGGADDYLAKPFAFTELVARINALARRPQKTTDIAHLRAQDIEMNLLRREVTRAGRMIDLQPREFRLLEQLLRHGDRIVTKTMLLETVWDFDFDPRTNVVETQVSRLRTKLNEGFANDAIQTVRGSGYMIRTVG</sequence>
<evidence type="ECO:0000259" key="8">
    <source>
        <dbReference type="PROSITE" id="PS50110"/>
    </source>
</evidence>
<gene>
    <name evidence="10" type="ORF">HZF05_09460</name>
</gene>
<dbReference type="InterPro" id="IPR001867">
    <property type="entry name" value="OmpR/PhoB-type_DNA-bd"/>
</dbReference>
<dbReference type="PROSITE" id="PS51755">
    <property type="entry name" value="OMPR_PHOB"/>
    <property type="match status" value="1"/>
</dbReference>
<dbReference type="FunFam" id="1.10.10.10:FF:000005">
    <property type="entry name" value="Two-component system response regulator"/>
    <property type="match status" value="1"/>
</dbReference>
<dbReference type="GO" id="GO:0032993">
    <property type="term" value="C:protein-DNA complex"/>
    <property type="evidence" value="ECO:0007669"/>
    <property type="project" value="TreeGrafter"/>
</dbReference>
<evidence type="ECO:0000256" key="4">
    <source>
        <dbReference type="ARBA" id="ARBA00023125"/>
    </source>
</evidence>
<dbReference type="GO" id="GO:0006355">
    <property type="term" value="P:regulation of DNA-templated transcription"/>
    <property type="evidence" value="ECO:0007669"/>
    <property type="project" value="InterPro"/>
</dbReference>
<keyword evidence="3" id="KW-0805">Transcription regulation</keyword>
<dbReference type="Gene3D" id="1.10.10.10">
    <property type="entry name" value="Winged helix-like DNA-binding domain superfamily/Winged helix DNA-binding domain"/>
    <property type="match status" value="1"/>
</dbReference>
<dbReference type="InterPro" id="IPR036388">
    <property type="entry name" value="WH-like_DNA-bd_sf"/>
</dbReference>
<keyword evidence="11" id="KW-1185">Reference proteome</keyword>
<dbReference type="RefSeq" id="WP_160365820.1">
    <property type="nucleotide sequence ID" value="NZ_JACEIB010000006.1"/>
</dbReference>
<dbReference type="PROSITE" id="PS50110">
    <property type="entry name" value="RESPONSE_REGULATORY"/>
    <property type="match status" value="1"/>
</dbReference>
<dbReference type="SMART" id="SM00862">
    <property type="entry name" value="Trans_reg_C"/>
    <property type="match status" value="1"/>
</dbReference>
<feature type="domain" description="Response regulatory" evidence="8">
    <location>
        <begin position="2"/>
        <end position="116"/>
    </location>
</feature>
<evidence type="ECO:0000256" key="7">
    <source>
        <dbReference type="PROSITE-ProRule" id="PRU01091"/>
    </source>
</evidence>
<evidence type="ECO:0000256" key="6">
    <source>
        <dbReference type="PROSITE-ProRule" id="PRU00169"/>
    </source>
</evidence>
<evidence type="ECO:0000256" key="2">
    <source>
        <dbReference type="ARBA" id="ARBA00023012"/>
    </source>
</evidence>
<protein>
    <submittedName>
        <fullName evidence="10">Response regulator transcription factor</fullName>
    </submittedName>
</protein>
<evidence type="ECO:0000313" key="10">
    <source>
        <dbReference type="EMBL" id="MBA2934324.1"/>
    </source>
</evidence>